<dbReference type="CDD" id="cd00109">
    <property type="entry name" value="Kunitz-type"/>
    <property type="match status" value="1"/>
</dbReference>
<dbReference type="PRINTS" id="PR00759">
    <property type="entry name" value="BASICPTASE"/>
</dbReference>
<protein>
    <submittedName>
        <fullName evidence="7">Uncharacterized protein</fullName>
    </submittedName>
</protein>
<dbReference type="InterPro" id="IPR002223">
    <property type="entry name" value="Kunitz_BPTI"/>
</dbReference>
<dbReference type="PROSITE" id="PS00280">
    <property type="entry name" value="BPTI_KUNITZ_1"/>
    <property type="match status" value="1"/>
</dbReference>
<dbReference type="Pfam" id="PF00095">
    <property type="entry name" value="WAP"/>
    <property type="match status" value="1"/>
</dbReference>
<dbReference type="PROSITE" id="PS50279">
    <property type="entry name" value="BPTI_KUNITZ_2"/>
    <property type="match status" value="1"/>
</dbReference>
<dbReference type="FunFam" id="4.10.410.10:FF:000015">
    <property type="entry name" value="WAP four-disulfide core domain 6A"/>
    <property type="match status" value="1"/>
</dbReference>
<organism evidence="7 8">
    <name type="scientific">Magallana gigas</name>
    <name type="common">Pacific oyster</name>
    <name type="synonym">Crassostrea gigas</name>
    <dbReference type="NCBI Taxonomy" id="29159"/>
    <lineage>
        <taxon>Eukaryota</taxon>
        <taxon>Metazoa</taxon>
        <taxon>Spiralia</taxon>
        <taxon>Lophotrochozoa</taxon>
        <taxon>Mollusca</taxon>
        <taxon>Bivalvia</taxon>
        <taxon>Autobranchia</taxon>
        <taxon>Pteriomorphia</taxon>
        <taxon>Ostreida</taxon>
        <taxon>Ostreoidea</taxon>
        <taxon>Ostreidae</taxon>
        <taxon>Magallana</taxon>
    </lineage>
</organism>
<dbReference type="EnsemblMetazoa" id="G7435.2">
    <property type="protein sequence ID" value="G7435.2:cds"/>
    <property type="gene ID" value="G7435"/>
</dbReference>
<keyword evidence="4" id="KW-0732">Signal</keyword>
<name>A0A8W8NQQ6_MAGGI</name>
<feature type="domain" description="WAP" evidence="6">
    <location>
        <begin position="26"/>
        <end position="78"/>
    </location>
</feature>
<dbReference type="GO" id="GO:0004867">
    <property type="term" value="F:serine-type endopeptidase inhibitor activity"/>
    <property type="evidence" value="ECO:0007669"/>
    <property type="project" value="UniProtKB-KW"/>
</dbReference>
<dbReference type="SMART" id="SM00217">
    <property type="entry name" value="WAP"/>
    <property type="match status" value="1"/>
</dbReference>
<dbReference type="InterPro" id="IPR020901">
    <property type="entry name" value="Prtase_inh_Kunz-CS"/>
</dbReference>
<dbReference type="OrthoDB" id="5950222at2759"/>
<evidence type="ECO:0000256" key="3">
    <source>
        <dbReference type="ARBA" id="ARBA00023157"/>
    </source>
</evidence>
<evidence type="ECO:0000313" key="8">
    <source>
        <dbReference type="Proteomes" id="UP000005408"/>
    </source>
</evidence>
<dbReference type="PANTHER" id="PTHR46751">
    <property type="entry name" value="EPPIN"/>
    <property type="match status" value="1"/>
</dbReference>
<proteinExistence type="predicted"/>
<keyword evidence="1" id="KW-0646">Protease inhibitor</keyword>
<dbReference type="SUPFAM" id="SSF57256">
    <property type="entry name" value="Elafin-like"/>
    <property type="match status" value="1"/>
</dbReference>
<dbReference type="AlphaFoldDB" id="A0A8W8NQQ6"/>
<keyword evidence="8" id="KW-1185">Reference proteome</keyword>
<sequence>MKGLLLCLLVGCASASLYRPPPTRAPKVKPGTCPVDDTITTCDCRPEYIQCKGDYACPGAQKCCSWGCGCRTRCVNPAEKEKPVCRQPKVVGPCKALIPRYWYNTRTKRCERFDYGGCQGNKNNFETIKDCERRCKRRPTYLPGDRIRI</sequence>
<evidence type="ECO:0000256" key="2">
    <source>
        <dbReference type="ARBA" id="ARBA00022900"/>
    </source>
</evidence>
<dbReference type="PRINTS" id="PR00003">
    <property type="entry name" value="4DISULPHCORE"/>
</dbReference>
<dbReference type="Gene3D" id="4.10.410.10">
    <property type="entry name" value="Pancreatic trypsin inhibitor Kunitz domain"/>
    <property type="match status" value="1"/>
</dbReference>
<dbReference type="PANTHER" id="PTHR46751:SF1">
    <property type="entry name" value="WAP FOUR-DISULFIDE CORE DOMAIN PROTEIN 6A"/>
    <property type="match status" value="1"/>
</dbReference>
<dbReference type="Pfam" id="PF00014">
    <property type="entry name" value="Kunitz_BPTI"/>
    <property type="match status" value="1"/>
</dbReference>
<dbReference type="SUPFAM" id="SSF57362">
    <property type="entry name" value="BPTI-like"/>
    <property type="match status" value="1"/>
</dbReference>
<dbReference type="GO" id="GO:0005576">
    <property type="term" value="C:extracellular region"/>
    <property type="evidence" value="ECO:0007669"/>
    <property type="project" value="InterPro"/>
</dbReference>
<keyword evidence="2" id="KW-0722">Serine protease inhibitor</keyword>
<feature type="signal peptide" evidence="4">
    <location>
        <begin position="1"/>
        <end position="15"/>
    </location>
</feature>
<dbReference type="InterPro" id="IPR051388">
    <property type="entry name" value="Serpin_venom_toxin"/>
</dbReference>
<dbReference type="PROSITE" id="PS51390">
    <property type="entry name" value="WAP"/>
    <property type="match status" value="1"/>
</dbReference>
<evidence type="ECO:0000256" key="1">
    <source>
        <dbReference type="ARBA" id="ARBA00022690"/>
    </source>
</evidence>
<evidence type="ECO:0000256" key="4">
    <source>
        <dbReference type="SAM" id="SignalP"/>
    </source>
</evidence>
<dbReference type="EnsemblMetazoa" id="G7435.1">
    <property type="protein sequence ID" value="G7435.1:cds"/>
    <property type="gene ID" value="G7435"/>
</dbReference>
<dbReference type="Proteomes" id="UP000005408">
    <property type="component" value="Unassembled WGS sequence"/>
</dbReference>
<dbReference type="InterPro" id="IPR036645">
    <property type="entry name" value="Elafin-like_sf"/>
</dbReference>
<evidence type="ECO:0000259" key="6">
    <source>
        <dbReference type="PROSITE" id="PS51390"/>
    </source>
</evidence>
<evidence type="ECO:0000259" key="5">
    <source>
        <dbReference type="PROSITE" id="PS50279"/>
    </source>
</evidence>
<dbReference type="InterPro" id="IPR008197">
    <property type="entry name" value="WAP_dom"/>
</dbReference>
<dbReference type="SMART" id="SM00131">
    <property type="entry name" value="KU"/>
    <property type="match status" value="1"/>
</dbReference>
<dbReference type="InterPro" id="IPR036880">
    <property type="entry name" value="Kunitz_BPTI_sf"/>
</dbReference>
<reference evidence="7" key="1">
    <citation type="submission" date="2022-08" db="UniProtKB">
        <authorList>
            <consortium name="EnsemblMetazoa"/>
        </authorList>
    </citation>
    <scope>IDENTIFICATION</scope>
    <source>
        <strain evidence="7">05x7-T-G4-1.051#20</strain>
    </source>
</reference>
<evidence type="ECO:0000313" key="7">
    <source>
        <dbReference type="EnsemblMetazoa" id="G7435.2:cds"/>
    </source>
</evidence>
<feature type="domain" description="BPTI/Kunitz inhibitor" evidence="5">
    <location>
        <begin position="85"/>
        <end position="135"/>
    </location>
</feature>
<dbReference type="Gene3D" id="4.10.75.10">
    <property type="entry name" value="Elafin-like"/>
    <property type="match status" value="1"/>
</dbReference>
<accession>A0A8W8NQQ6</accession>
<keyword evidence="3" id="KW-1015">Disulfide bond</keyword>
<dbReference type="OMA" id="DCERRCK"/>
<feature type="chain" id="PRO_5042432184" evidence="4">
    <location>
        <begin position="16"/>
        <end position="149"/>
    </location>
</feature>